<name>A0A8H4W0N3_9HELO</name>
<reference evidence="1 2" key="1">
    <citation type="submission" date="2020-03" db="EMBL/GenBank/DDBJ databases">
        <title>Draft Genome Sequence of Cudoniella acicularis.</title>
        <authorList>
            <person name="Buettner E."/>
            <person name="Kellner H."/>
        </authorList>
    </citation>
    <scope>NUCLEOTIDE SEQUENCE [LARGE SCALE GENOMIC DNA]</scope>
    <source>
        <strain evidence="1 2">DSM 108380</strain>
    </source>
</reference>
<proteinExistence type="predicted"/>
<dbReference type="AlphaFoldDB" id="A0A8H4W0N3"/>
<organism evidence="1 2">
    <name type="scientific">Cudoniella acicularis</name>
    <dbReference type="NCBI Taxonomy" id="354080"/>
    <lineage>
        <taxon>Eukaryota</taxon>
        <taxon>Fungi</taxon>
        <taxon>Dikarya</taxon>
        <taxon>Ascomycota</taxon>
        <taxon>Pezizomycotina</taxon>
        <taxon>Leotiomycetes</taxon>
        <taxon>Helotiales</taxon>
        <taxon>Tricladiaceae</taxon>
        <taxon>Cudoniella</taxon>
    </lineage>
</organism>
<accession>A0A8H4W0N3</accession>
<comment type="caution">
    <text evidence="1">The sequence shown here is derived from an EMBL/GenBank/DDBJ whole genome shotgun (WGS) entry which is preliminary data.</text>
</comment>
<protein>
    <submittedName>
        <fullName evidence="1">Uncharacterized protein</fullName>
    </submittedName>
</protein>
<keyword evidence="2" id="KW-1185">Reference proteome</keyword>
<sequence>MTPIEEAKNRYAISFLLDGTSPPTSKSPLHSSSSCPVSSLERDLLGSTFEKGSDLRLSLETRSQAVGGNIRYIVYKGSYHLASYHLASPRNTDVLLEEAAYEVYRTLDDFDNLINPDPANTTLLLRREKDWLDTFLEVLYRDSDLESTADVIVGIVRQRPLSYTLE</sequence>
<gene>
    <name evidence="1" type="ORF">G7Y89_g11430</name>
</gene>
<evidence type="ECO:0000313" key="2">
    <source>
        <dbReference type="Proteomes" id="UP000566819"/>
    </source>
</evidence>
<dbReference type="Proteomes" id="UP000566819">
    <property type="component" value="Unassembled WGS sequence"/>
</dbReference>
<dbReference type="EMBL" id="JAAMPI010001095">
    <property type="protein sequence ID" value="KAF4626729.1"/>
    <property type="molecule type" value="Genomic_DNA"/>
</dbReference>
<evidence type="ECO:0000313" key="1">
    <source>
        <dbReference type="EMBL" id="KAF4626729.1"/>
    </source>
</evidence>